<name>A0ABV7NH40_9SPHN</name>
<accession>A0ABV7NH40</accession>
<protein>
    <submittedName>
        <fullName evidence="1">Uncharacterized protein</fullName>
    </submittedName>
</protein>
<dbReference type="RefSeq" id="WP_380797038.1">
    <property type="nucleotide sequence ID" value="NZ_JBHRVU010000004.1"/>
</dbReference>
<comment type="caution">
    <text evidence="1">The sequence shown here is derived from an EMBL/GenBank/DDBJ whole genome shotgun (WGS) entry which is preliminary data.</text>
</comment>
<evidence type="ECO:0000313" key="2">
    <source>
        <dbReference type="Proteomes" id="UP001595681"/>
    </source>
</evidence>
<evidence type="ECO:0000313" key="1">
    <source>
        <dbReference type="EMBL" id="MFC3442788.1"/>
    </source>
</evidence>
<dbReference type="EMBL" id="JBHRVU010000004">
    <property type="protein sequence ID" value="MFC3442788.1"/>
    <property type="molecule type" value="Genomic_DNA"/>
</dbReference>
<dbReference type="Proteomes" id="UP001595681">
    <property type="component" value="Unassembled WGS sequence"/>
</dbReference>
<reference evidence="2" key="1">
    <citation type="journal article" date="2019" name="Int. J. Syst. Evol. Microbiol.">
        <title>The Global Catalogue of Microorganisms (GCM) 10K type strain sequencing project: providing services to taxonomists for standard genome sequencing and annotation.</title>
        <authorList>
            <consortium name="The Broad Institute Genomics Platform"/>
            <consortium name="The Broad Institute Genome Sequencing Center for Infectious Disease"/>
            <person name="Wu L."/>
            <person name="Ma J."/>
        </authorList>
    </citation>
    <scope>NUCLEOTIDE SEQUENCE [LARGE SCALE GENOMIC DNA]</scope>
    <source>
        <strain evidence="2">CCM 7491</strain>
    </source>
</reference>
<proteinExistence type="predicted"/>
<keyword evidence="2" id="KW-1185">Reference proteome</keyword>
<organism evidence="1 2">
    <name type="scientific">Sphingobium rhizovicinum</name>
    <dbReference type="NCBI Taxonomy" id="432308"/>
    <lineage>
        <taxon>Bacteria</taxon>
        <taxon>Pseudomonadati</taxon>
        <taxon>Pseudomonadota</taxon>
        <taxon>Alphaproteobacteria</taxon>
        <taxon>Sphingomonadales</taxon>
        <taxon>Sphingomonadaceae</taxon>
        <taxon>Sphingobium</taxon>
    </lineage>
</organism>
<gene>
    <name evidence="1" type="ORF">ACFOKF_16565</name>
</gene>
<sequence>MDDVQDSAATDAIEAAPPQSVELGVTPADVLARIRVVDADTGERIDKVLAADADAGTVRRYDVQNGALVREGDRYRVIEESRAVRIEWLGLKKRNSF</sequence>